<proteinExistence type="predicted"/>
<organism evidence="3 4">
    <name type="scientific">Cellvibrio fontiphilus</name>
    <dbReference type="NCBI Taxonomy" id="1815559"/>
    <lineage>
        <taxon>Bacteria</taxon>
        <taxon>Pseudomonadati</taxon>
        <taxon>Pseudomonadota</taxon>
        <taxon>Gammaproteobacteria</taxon>
        <taxon>Cellvibrionales</taxon>
        <taxon>Cellvibrionaceae</taxon>
        <taxon>Cellvibrio</taxon>
    </lineage>
</organism>
<dbReference type="EMBL" id="JBHRTF010000004">
    <property type="protein sequence ID" value="MFC3116243.1"/>
    <property type="molecule type" value="Genomic_DNA"/>
</dbReference>
<keyword evidence="1" id="KW-0175">Coiled coil</keyword>
<sequence length="275" mass="31762">MTESKQESCITKTEKNWKEIYSSPCFWLKLLTATIILGLAIFGLFTIVTSALYYFGEPLSYFDPERLGQLGDFLGGTLNPIFGFATVCLLLWSVFIQRKELSLTRDELKKSAIALNMQVELATDEYNRKQLVELLITLKEKYKTLEVQKISSFTIHYVHESGTPSQKNPGNLVDLIRNQKKHKSPELIEQIKNTMKEDQTTNENHKIFRNLIDLTYEITDAFVETLKLTRSNSIRTHLHKQAIKYLENIHILQLLNDEEIDLMKSQLGDTEIAKK</sequence>
<keyword evidence="2" id="KW-0472">Membrane</keyword>
<evidence type="ECO:0000256" key="1">
    <source>
        <dbReference type="SAM" id="Coils"/>
    </source>
</evidence>
<feature type="transmembrane region" description="Helical" evidence="2">
    <location>
        <begin position="73"/>
        <end position="95"/>
    </location>
</feature>
<evidence type="ECO:0008006" key="5">
    <source>
        <dbReference type="Google" id="ProtNLM"/>
    </source>
</evidence>
<dbReference type="RefSeq" id="WP_378119316.1">
    <property type="nucleotide sequence ID" value="NZ_JBHRTF010000004.1"/>
</dbReference>
<feature type="coiled-coil region" evidence="1">
    <location>
        <begin position="105"/>
        <end position="148"/>
    </location>
</feature>
<protein>
    <recommendedName>
        <fullName evidence="5">Phage abortive infection protein</fullName>
    </recommendedName>
</protein>
<feature type="transmembrane region" description="Helical" evidence="2">
    <location>
        <begin position="26"/>
        <end position="53"/>
    </location>
</feature>
<evidence type="ECO:0000313" key="4">
    <source>
        <dbReference type="Proteomes" id="UP001595555"/>
    </source>
</evidence>
<comment type="caution">
    <text evidence="3">The sequence shown here is derived from an EMBL/GenBank/DDBJ whole genome shotgun (WGS) entry which is preliminary data.</text>
</comment>
<keyword evidence="2" id="KW-1133">Transmembrane helix</keyword>
<evidence type="ECO:0000256" key="2">
    <source>
        <dbReference type="SAM" id="Phobius"/>
    </source>
</evidence>
<gene>
    <name evidence="3" type="ORF">ACFODX_11795</name>
</gene>
<name>A0ABV7FK84_9GAMM</name>
<reference evidence="4" key="1">
    <citation type="journal article" date="2019" name="Int. J. Syst. Evol. Microbiol.">
        <title>The Global Catalogue of Microorganisms (GCM) 10K type strain sequencing project: providing services to taxonomists for standard genome sequencing and annotation.</title>
        <authorList>
            <consortium name="The Broad Institute Genomics Platform"/>
            <consortium name="The Broad Institute Genome Sequencing Center for Infectious Disease"/>
            <person name="Wu L."/>
            <person name="Ma J."/>
        </authorList>
    </citation>
    <scope>NUCLEOTIDE SEQUENCE [LARGE SCALE GENOMIC DNA]</scope>
    <source>
        <strain evidence="4">KCTC 52237</strain>
    </source>
</reference>
<accession>A0ABV7FK84</accession>
<dbReference type="Proteomes" id="UP001595555">
    <property type="component" value="Unassembled WGS sequence"/>
</dbReference>
<evidence type="ECO:0000313" key="3">
    <source>
        <dbReference type="EMBL" id="MFC3116243.1"/>
    </source>
</evidence>
<keyword evidence="2" id="KW-0812">Transmembrane</keyword>
<keyword evidence="4" id="KW-1185">Reference proteome</keyword>